<dbReference type="InterPro" id="IPR000283">
    <property type="entry name" value="NADH_UbQ_OxRdtase_75kDa_su_CS"/>
</dbReference>
<keyword evidence="3" id="KW-0001">2Fe-2S</keyword>
<dbReference type="Gene3D" id="3.40.50.740">
    <property type="match status" value="1"/>
</dbReference>
<comment type="cofactor">
    <cofactor evidence="1">
        <name>[4Fe-4S] cluster</name>
        <dbReference type="ChEBI" id="CHEBI:49883"/>
    </cofactor>
</comment>
<feature type="domain" description="4Fe-4S His(Cys)3-ligated-type" evidence="10">
    <location>
        <begin position="111"/>
        <end position="150"/>
    </location>
</feature>
<dbReference type="Proteomes" id="UP001272242">
    <property type="component" value="Unassembled WGS sequence"/>
</dbReference>
<keyword evidence="6" id="KW-0408">Iron</keyword>
<evidence type="ECO:0000256" key="5">
    <source>
        <dbReference type="ARBA" id="ARBA00022723"/>
    </source>
</evidence>
<evidence type="ECO:0000313" key="12">
    <source>
        <dbReference type="Proteomes" id="UP001272242"/>
    </source>
</evidence>
<dbReference type="PROSITE" id="PS00643">
    <property type="entry name" value="COMPLEX1_75K_3"/>
    <property type="match status" value="1"/>
</dbReference>
<evidence type="ECO:0000259" key="10">
    <source>
        <dbReference type="PROSITE" id="PS51839"/>
    </source>
</evidence>
<dbReference type="InterPro" id="IPR006963">
    <property type="entry name" value="Mopterin_OxRdtase_4Fe-4S_dom"/>
</dbReference>
<keyword evidence="4" id="KW-0874">Quinone</keyword>
<dbReference type="InterPro" id="IPR019574">
    <property type="entry name" value="NADH_UbQ_OxRdtase_Gsu_4Fe4S-bd"/>
</dbReference>
<evidence type="ECO:0000256" key="4">
    <source>
        <dbReference type="ARBA" id="ARBA00022719"/>
    </source>
</evidence>
<evidence type="ECO:0000256" key="8">
    <source>
        <dbReference type="ARBA" id="ARBA00034078"/>
    </source>
</evidence>
<evidence type="ECO:0000256" key="6">
    <source>
        <dbReference type="ARBA" id="ARBA00023004"/>
    </source>
</evidence>
<dbReference type="InterPro" id="IPR036010">
    <property type="entry name" value="2Fe-2S_ferredoxin-like_sf"/>
</dbReference>
<reference evidence="12" key="1">
    <citation type="journal article" date="2023" name="Mar. Drugs">
        <title>Gemmata algarum, a Novel Planctomycete Isolated from an Algal Mat, Displays Antimicrobial Activity.</title>
        <authorList>
            <person name="Kumar G."/>
            <person name="Kallscheuer N."/>
            <person name="Kashif M."/>
            <person name="Ahamad S."/>
            <person name="Jagadeeshwari U."/>
            <person name="Pannikurungottu S."/>
            <person name="Haufschild T."/>
            <person name="Kabuu M."/>
            <person name="Sasikala C."/>
            <person name="Jogler C."/>
            <person name="Ramana C."/>
        </authorList>
    </citation>
    <scope>NUCLEOTIDE SEQUENCE [LARGE SCALE GENOMIC DNA]</scope>
    <source>
        <strain evidence="12">JC673</strain>
    </source>
</reference>
<dbReference type="PANTHER" id="PTHR43105:SF10">
    <property type="entry name" value="NADH-QUINONE OXIDOREDUCTASE SUBUNIT G"/>
    <property type="match status" value="1"/>
</dbReference>
<keyword evidence="2" id="KW-0004">4Fe-4S</keyword>
<dbReference type="SMART" id="SM00926">
    <property type="entry name" value="Molybdop_Fe4S4"/>
    <property type="match status" value="1"/>
</dbReference>
<dbReference type="Pfam" id="PF22117">
    <property type="entry name" value="Fer4_Nqo3"/>
    <property type="match status" value="1"/>
</dbReference>
<evidence type="ECO:0000259" key="9">
    <source>
        <dbReference type="PROSITE" id="PS51669"/>
    </source>
</evidence>
<keyword evidence="12" id="KW-1185">Reference proteome</keyword>
<proteinExistence type="predicted"/>
<dbReference type="InterPro" id="IPR006656">
    <property type="entry name" value="Mopterin_OxRdtase"/>
</dbReference>
<comment type="cofactor">
    <cofactor evidence="8">
        <name>[2Fe-2S] cluster</name>
        <dbReference type="ChEBI" id="CHEBI:190135"/>
    </cofactor>
</comment>
<gene>
    <name evidence="11" type="ORF">R5W23_004701</name>
</gene>
<dbReference type="InterPro" id="IPR001041">
    <property type="entry name" value="2Fe-2S_ferredoxin-type"/>
</dbReference>
<dbReference type="SUPFAM" id="SSF54292">
    <property type="entry name" value="2Fe-2S ferredoxin-like"/>
    <property type="match status" value="1"/>
</dbReference>
<dbReference type="Gene3D" id="3.10.20.740">
    <property type="match status" value="1"/>
</dbReference>
<dbReference type="PROSITE" id="PS00641">
    <property type="entry name" value="COMPLEX1_75K_1"/>
    <property type="match status" value="1"/>
</dbReference>
<accession>A0ABU5F8T2</accession>
<dbReference type="Gene3D" id="2.20.25.90">
    <property type="entry name" value="ADC-like domains"/>
    <property type="match status" value="1"/>
</dbReference>
<comment type="caution">
    <text evidence="11">The sequence shown here is derived from an EMBL/GenBank/DDBJ whole genome shotgun (WGS) entry which is preliminary data.</text>
</comment>
<dbReference type="InterPro" id="IPR050123">
    <property type="entry name" value="Prok_molybdopt-oxidoreductase"/>
</dbReference>
<organism evidence="11 12">
    <name type="scientific">Gemmata algarum</name>
    <dbReference type="NCBI Taxonomy" id="2975278"/>
    <lineage>
        <taxon>Bacteria</taxon>
        <taxon>Pseudomonadati</taxon>
        <taxon>Planctomycetota</taxon>
        <taxon>Planctomycetia</taxon>
        <taxon>Gemmatales</taxon>
        <taxon>Gemmataceae</taxon>
        <taxon>Gemmata</taxon>
    </lineage>
</organism>
<dbReference type="EMBL" id="JAXBLV010000233">
    <property type="protein sequence ID" value="MDY3563202.1"/>
    <property type="molecule type" value="Genomic_DNA"/>
</dbReference>
<dbReference type="RefSeq" id="WP_320689438.1">
    <property type="nucleotide sequence ID" value="NZ_JAXBLV010000233.1"/>
</dbReference>
<sequence length="568" mass="62161">MPTVYVNDKPVEIGAKRLNCVQAAELAGVFVPHYCWHEALSVVASCRMCLVEVGDLKDGKVTMQPKVVPGCQTPVKDGTVIVTGEYDKRDRALPVLPYDPNYTKAAAPGERAKKSQADTLEGLLLNHPLDCPVCDKAGECKLQDFSFKYGRSESRMVDVKNAPPNKPHLSSKITLFTDRCILCTRCVRFTREISGTSELQVVGRGHHEEIDVFPGRPLENKLAGNVVDLCPVGALGSKDFLYKQRVWYLKTTDGVCNRCSTGCSTYNDTNKDIVYRVRARHNPEAQGHFICDEGRYGYHHANSGERFVRPVAKVEGKFKPVPWSALLPQIKQEFADAAKASPKGVVAVLSPFLTAEEAFLFGSYFKSLAPDVRLALGPVPVVGEDDKYPKNVRGESVEPVKFTIRAEKAPNRRGVEEVLKQLQGAVIPFATVAGESLAAMWFCGGYPDKSHLDALVPTGWKVPALLVAQDLLPTVVTASAKYILPATTGFEKDGTFVNHANYVQTFPRAAKPPVEARTELQLAFDLLGRRGLVQPDAVRKELAKAVPFFGALAPETRLALEVAGERGA</sequence>
<evidence type="ECO:0000256" key="1">
    <source>
        <dbReference type="ARBA" id="ARBA00001966"/>
    </source>
</evidence>
<name>A0ABU5F8T2_9BACT</name>
<dbReference type="CDD" id="cd00368">
    <property type="entry name" value="Molybdopterin-Binding"/>
    <property type="match status" value="1"/>
</dbReference>
<dbReference type="CDD" id="cd00207">
    <property type="entry name" value="fer2"/>
    <property type="match status" value="1"/>
</dbReference>
<protein>
    <submittedName>
        <fullName evidence="11">Molybdopterin-dependent oxidoreductase</fullName>
    </submittedName>
</protein>
<keyword evidence="7" id="KW-0411">Iron-sulfur</keyword>
<dbReference type="PROSITE" id="PS51669">
    <property type="entry name" value="4FE4S_MOW_BIS_MGD"/>
    <property type="match status" value="1"/>
</dbReference>
<dbReference type="Gene3D" id="3.30.70.20">
    <property type="match status" value="1"/>
</dbReference>
<feature type="domain" description="4Fe-4S Mo/W bis-MGD-type" evidence="9">
    <location>
        <begin position="249"/>
        <end position="305"/>
    </location>
</feature>
<dbReference type="InterPro" id="IPR054351">
    <property type="entry name" value="NADH_UbQ_OxRdtase_ferredoxin"/>
</dbReference>
<dbReference type="Pfam" id="PF00384">
    <property type="entry name" value="Molybdopterin"/>
    <property type="match status" value="1"/>
</dbReference>
<keyword evidence="5" id="KW-0479">Metal-binding</keyword>
<dbReference type="PROSITE" id="PS51839">
    <property type="entry name" value="4FE4S_HC3"/>
    <property type="match status" value="1"/>
</dbReference>
<dbReference type="PANTHER" id="PTHR43105">
    <property type="entry name" value="RESPIRATORY NITRATE REDUCTASE"/>
    <property type="match status" value="1"/>
</dbReference>
<dbReference type="Pfam" id="PF10588">
    <property type="entry name" value="NADH-G_4Fe-4S_3"/>
    <property type="match status" value="1"/>
</dbReference>
<evidence type="ECO:0000256" key="3">
    <source>
        <dbReference type="ARBA" id="ARBA00022714"/>
    </source>
</evidence>
<dbReference type="SUPFAM" id="SSF53706">
    <property type="entry name" value="Formate dehydrogenase/DMSO reductase, domains 1-3"/>
    <property type="match status" value="1"/>
</dbReference>
<evidence type="ECO:0000313" key="11">
    <source>
        <dbReference type="EMBL" id="MDY3563202.1"/>
    </source>
</evidence>
<dbReference type="Pfam" id="PF13510">
    <property type="entry name" value="Fer2_4"/>
    <property type="match status" value="1"/>
</dbReference>
<evidence type="ECO:0000256" key="7">
    <source>
        <dbReference type="ARBA" id="ARBA00023014"/>
    </source>
</evidence>
<evidence type="ECO:0000256" key="2">
    <source>
        <dbReference type="ARBA" id="ARBA00022485"/>
    </source>
</evidence>
<dbReference type="SMART" id="SM00929">
    <property type="entry name" value="NADH-G_4Fe-4S_3"/>
    <property type="match status" value="1"/>
</dbReference>
<dbReference type="SUPFAM" id="SSF54862">
    <property type="entry name" value="4Fe-4S ferredoxins"/>
    <property type="match status" value="1"/>
</dbReference>